<dbReference type="PROSITE" id="PS51471">
    <property type="entry name" value="FE2OG_OXY"/>
    <property type="match status" value="1"/>
</dbReference>
<evidence type="ECO:0000259" key="1">
    <source>
        <dbReference type="PROSITE" id="PS51471"/>
    </source>
</evidence>
<feature type="non-terminal residue" evidence="2">
    <location>
        <position position="1"/>
    </location>
</feature>
<accession>A0A381TG62</accession>
<name>A0A381TG62_9ZZZZ</name>
<proteinExistence type="predicted"/>
<feature type="domain" description="Fe2OG dioxygenase" evidence="1">
    <location>
        <begin position="119"/>
        <end position="255"/>
    </location>
</feature>
<dbReference type="InterPro" id="IPR005123">
    <property type="entry name" value="Oxoglu/Fe-dep_dioxygenase_dom"/>
</dbReference>
<dbReference type="Gene3D" id="2.60.120.620">
    <property type="entry name" value="q2cbj1_9rhob like domain"/>
    <property type="match status" value="1"/>
</dbReference>
<dbReference type="InterPro" id="IPR055091">
    <property type="entry name" value="WelO5-like"/>
</dbReference>
<dbReference type="EMBL" id="UINC01004458">
    <property type="protein sequence ID" value="SVA14481.1"/>
    <property type="molecule type" value="Genomic_DNA"/>
</dbReference>
<dbReference type="AlphaFoldDB" id="A0A381TG62"/>
<reference evidence="2" key="1">
    <citation type="submission" date="2018-05" db="EMBL/GenBank/DDBJ databases">
        <authorList>
            <person name="Lanie J.A."/>
            <person name="Ng W.-L."/>
            <person name="Kazmierczak K.M."/>
            <person name="Andrzejewski T.M."/>
            <person name="Davidsen T.M."/>
            <person name="Wayne K.J."/>
            <person name="Tettelin H."/>
            <person name="Glass J.I."/>
            <person name="Rusch D."/>
            <person name="Podicherti R."/>
            <person name="Tsui H.-C.T."/>
            <person name="Winkler M.E."/>
        </authorList>
    </citation>
    <scope>NUCLEOTIDE SEQUENCE</scope>
</reference>
<protein>
    <recommendedName>
        <fullName evidence="1">Fe2OG dioxygenase domain-containing protein</fullName>
    </recommendedName>
</protein>
<evidence type="ECO:0000313" key="2">
    <source>
        <dbReference type="EMBL" id="SVA14481.1"/>
    </source>
</evidence>
<organism evidence="2">
    <name type="scientific">marine metagenome</name>
    <dbReference type="NCBI Taxonomy" id="408172"/>
    <lineage>
        <taxon>unclassified sequences</taxon>
        <taxon>metagenomes</taxon>
        <taxon>ecological metagenomes</taxon>
    </lineage>
</organism>
<sequence>VGEAWPPIDLTGSRSSTDAILASLWKGTAPYAAFPGFLDESECLEITTALETAPKTTFRSGNALVSTLGVYLPDAVNDPSAYFSRAAELEPFIASVLNHGHGDVRDRIRLMFESHVNRPVIAAIDPGGQEYGQGSLRIHGSGAGASVHRDVVSVDAAGWNIAEMEAQFSTVLMLQPPEAGGELVVYRQRWQPEDDAEFKNKGAKGWDPRVVAGAQVATYAAAVGDLYIFNPTQYHEVPLTSGESDRVSMQFFMAFDPASDGPVVTFS</sequence>
<dbReference type="Pfam" id="PF22814">
    <property type="entry name" value="WelO5"/>
    <property type="match status" value="1"/>
</dbReference>
<gene>
    <name evidence="2" type="ORF">METZ01_LOCUS67335</name>
</gene>